<proteinExistence type="predicted"/>
<dbReference type="KEGG" id="pavi:110769256"/>
<feature type="domain" description="Endonuclease/exonuclease/phosphatase" evidence="1">
    <location>
        <begin position="4"/>
        <end position="218"/>
    </location>
</feature>
<protein>
    <submittedName>
        <fullName evidence="3">Uncharacterized protein LOC110769256</fullName>
    </submittedName>
</protein>
<reference evidence="3" key="1">
    <citation type="submission" date="2025-08" db="UniProtKB">
        <authorList>
            <consortium name="RefSeq"/>
        </authorList>
    </citation>
    <scope>IDENTIFICATION</scope>
</reference>
<dbReference type="InterPro" id="IPR036691">
    <property type="entry name" value="Endo/exonu/phosph_ase_sf"/>
</dbReference>
<feature type="non-terminal residue" evidence="3">
    <location>
        <position position="490"/>
    </location>
</feature>
<dbReference type="Proteomes" id="UP000515124">
    <property type="component" value="Unplaced"/>
</dbReference>
<name>A0A6P5TP93_PRUAV</name>
<dbReference type="GeneID" id="110769256"/>
<sequence>MSILYWNAKGAACTKFRNTMQDLIRSHHMEILFVCEPRISGLKAVSMVKTLGFPCFEIVDPIGFSGGLWLMWDDSRVKVEIIGTHDQAISACISWPGQTPWIFTAVYAKPCGFKRDKLWEYLSFVEGCHNLPWLLAGDFNDMLNKSDKLGGAPIRRLRGFKPWFDQHAMCDLGFSGPKYTWTNKKVLERIDRAVCNTQWRSLFADAHVIHLPRTKSDHSPLKICFKSKFSSSPLNRPFRFEAMWLKHENFPEFIAQNWELSYGSALDKSCALVEPLKQWNLSVFGHLKQKKARILARLAGLQKALHQGPNTFLINLESILVADFNYILDQEAMFWRQKSRVKWLQEGDRNTKFFHLSTIIRRRRNKIDRLKNDAGLWVEESDGIKNLAMQYFSELFSPAPVATNSFTIPNMFPSIDPGALESLVADVDMEEVKVNLFSIGGLKAPGVDGFPACFYQKQWNTCANDILDLVHQSIQDCRIPGGLNSTMITL</sequence>
<dbReference type="AlphaFoldDB" id="A0A6P5TP93"/>
<gene>
    <name evidence="3" type="primary">LOC110769256</name>
</gene>
<dbReference type="Pfam" id="PF03372">
    <property type="entry name" value="Exo_endo_phos"/>
    <property type="match status" value="1"/>
</dbReference>
<evidence type="ECO:0000313" key="2">
    <source>
        <dbReference type="Proteomes" id="UP000515124"/>
    </source>
</evidence>
<dbReference type="InterPro" id="IPR005135">
    <property type="entry name" value="Endo/exonuclease/phosphatase"/>
</dbReference>
<dbReference type="SUPFAM" id="SSF56219">
    <property type="entry name" value="DNase I-like"/>
    <property type="match status" value="1"/>
</dbReference>
<evidence type="ECO:0000259" key="1">
    <source>
        <dbReference type="Pfam" id="PF03372"/>
    </source>
</evidence>
<evidence type="ECO:0000313" key="3">
    <source>
        <dbReference type="RefSeq" id="XP_021828885.1"/>
    </source>
</evidence>
<dbReference type="Gene3D" id="3.60.10.10">
    <property type="entry name" value="Endonuclease/exonuclease/phosphatase"/>
    <property type="match status" value="1"/>
</dbReference>
<keyword evidence="2" id="KW-1185">Reference proteome</keyword>
<dbReference type="PANTHER" id="PTHR35218:SF9">
    <property type="entry name" value="ENDONUCLEASE_EXONUCLEASE_PHOSPHATASE DOMAIN-CONTAINING PROTEIN"/>
    <property type="match status" value="1"/>
</dbReference>
<dbReference type="RefSeq" id="XP_021828885.1">
    <property type="nucleotide sequence ID" value="XM_021973193.1"/>
</dbReference>
<dbReference type="GO" id="GO:0003824">
    <property type="term" value="F:catalytic activity"/>
    <property type="evidence" value="ECO:0007669"/>
    <property type="project" value="InterPro"/>
</dbReference>
<dbReference type="PANTHER" id="PTHR35218">
    <property type="entry name" value="RNASE H DOMAIN-CONTAINING PROTEIN"/>
    <property type="match status" value="1"/>
</dbReference>
<organism evidence="2 3">
    <name type="scientific">Prunus avium</name>
    <name type="common">Cherry</name>
    <name type="synonym">Cerasus avium</name>
    <dbReference type="NCBI Taxonomy" id="42229"/>
    <lineage>
        <taxon>Eukaryota</taxon>
        <taxon>Viridiplantae</taxon>
        <taxon>Streptophyta</taxon>
        <taxon>Embryophyta</taxon>
        <taxon>Tracheophyta</taxon>
        <taxon>Spermatophyta</taxon>
        <taxon>Magnoliopsida</taxon>
        <taxon>eudicotyledons</taxon>
        <taxon>Gunneridae</taxon>
        <taxon>Pentapetalae</taxon>
        <taxon>rosids</taxon>
        <taxon>fabids</taxon>
        <taxon>Rosales</taxon>
        <taxon>Rosaceae</taxon>
        <taxon>Amygdaloideae</taxon>
        <taxon>Amygdaleae</taxon>
        <taxon>Prunus</taxon>
    </lineage>
</organism>
<accession>A0A6P5TP93</accession>